<evidence type="ECO:0000313" key="1">
    <source>
        <dbReference type="EnsemblPlants" id="QL08p023218:mrna"/>
    </source>
</evidence>
<sequence>MATSVAGRSTVLRAMCRASTNSSTPSARRRFSLPLPLPLPPRSSNFVPRLSPTSHPPPLRLVRREVSSLQPVHFAIASLVSKLPTEATTSSQLPRRGSFSIKMVFLDSVYEFLVKKKIDCLLKMHFEHASAIG</sequence>
<dbReference type="Proteomes" id="UP000594261">
    <property type="component" value="Chromosome 8"/>
</dbReference>
<proteinExistence type="predicted"/>
<evidence type="ECO:0000313" key="2">
    <source>
        <dbReference type="Proteomes" id="UP000594261"/>
    </source>
</evidence>
<name>A0A7N2R8Z0_QUELO</name>
<keyword evidence="2" id="KW-1185">Reference proteome</keyword>
<dbReference type="FunCoup" id="A0A7N2R8Z0">
    <property type="interactions" value="120"/>
</dbReference>
<organism evidence="1 2">
    <name type="scientific">Quercus lobata</name>
    <name type="common">Valley oak</name>
    <dbReference type="NCBI Taxonomy" id="97700"/>
    <lineage>
        <taxon>Eukaryota</taxon>
        <taxon>Viridiplantae</taxon>
        <taxon>Streptophyta</taxon>
        <taxon>Embryophyta</taxon>
        <taxon>Tracheophyta</taxon>
        <taxon>Spermatophyta</taxon>
        <taxon>Magnoliopsida</taxon>
        <taxon>eudicotyledons</taxon>
        <taxon>Gunneridae</taxon>
        <taxon>Pentapetalae</taxon>
        <taxon>rosids</taxon>
        <taxon>fabids</taxon>
        <taxon>Fagales</taxon>
        <taxon>Fagaceae</taxon>
        <taxon>Quercus</taxon>
    </lineage>
</organism>
<reference evidence="1" key="2">
    <citation type="submission" date="2021-01" db="UniProtKB">
        <authorList>
            <consortium name="EnsemblPlants"/>
        </authorList>
    </citation>
    <scope>IDENTIFICATION</scope>
</reference>
<accession>A0A7N2R8Z0</accession>
<dbReference type="EnsemblPlants" id="QL08p023218:mrna">
    <property type="protein sequence ID" value="QL08p023218:mrna"/>
    <property type="gene ID" value="QL08p023218"/>
</dbReference>
<protein>
    <submittedName>
        <fullName evidence="1">Uncharacterized protein</fullName>
    </submittedName>
</protein>
<dbReference type="OMA" id="PRDANNC"/>
<dbReference type="Gramene" id="QL08p023218:mrna">
    <property type="protein sequence ID" value="QL08p023218:mrna"/>
    <property type="gene ID" value="QL08p023218"/>
</dbReference>
<dbReference type="AlphaFoldDB" id="A0A7N2R8Z0"/>
<reference evidence="1 2" key="1">
    <citation type="journal article" date="2016" name="G3 (Bethesda)">
        <title>First Draft Assembly and Annotation of the Genome of a California Endemic Oak Quercus lobata Nee (Fagaceae).</title>
        <authorList>
            <person name="Sork V.L."/>
            <person name="Fitz-Gibbon S.T."/>
            <person name="Puiu D."/>
            <person name="Crepeau M."/>
            <person name="Gugger P.F."/>
            <person name="Sherman R."/>
            <person name="Stevens K."/>
            <person name="Langley C.H."/>
            <person name="Pellegrini M."/>
            <person name="Salzberg S.L."/>
        </authorList>
    </citation>
    <scope>NUCLEOTIDE SEQUENCE [LARGE SCALE GENOMIC DNA]</scope>
    <source>
        <strain evidence="1 2">cv. SW786</strain>
    </source>
</reference>
<dbReference type="InParanoid" id="A0A7N2R8Z0"/>
<dbReference type="EMBL" id="LRBV02000008">
    <property type="status" value="NOT_ANNOTATED_CDS"/>
    <property type="molecule type" value="Genomic_DNA"/>
</dbReference>